<evidence type="ECO:0000313" key="2">
    <source>
        <dbReference type="EMBL" id="SBT18942.1"/>
    </source>
</evidence>
<dbReference type="AlphaFoldDB" id="A0A1C3JUZ5"/>
<dbReference type="Pfam" id="PF00535">
    <property type="entry name" value="Glycos_transf_2"/>
    <property type="match status" value="1"/>
</dbReference>
<keyword evidence="4" id="KW-1185">Reference proteome</keyword>
<dbReference type="PANTHER" id="PTHR22916">
    <property type="entry name" value="GLYCOSYLTRANSFERASE"/>
    <property type="match status" value="1"/>
</dbReference>
<organism evidence="2 5">
    <name type="scientific">Marinomonas gallaica</name>
    <dbReference type="NCBI Taxonomy" id="1806667"/>
    <lineage>
        <taxon>Bacteria</taxon>
        <taxon>Pseudomonadati</taxon>
        <taxon>Pseudomonadota</taxon>
        <taxon>Gammaproteobacteria</taxon>
        <taxon>Oceanospirillales</taxon>
        <taxon>Oceanospirillaceae</taxon>
        <taxon>Marinomonas</taxon>
    </lineage>
</organism>
<dbReference type="RefSeq" id="WP_067038149.1">
    <property type="nucleotide sequence ID" value="NZ_FLRA01000023.1"/>
</dbReference>
<protein>
    <submittedName>
        <fullName evidence="2">Chondroitin synthase</fullName>
    </submittedName>
</protein>
<dbReference type="GO" id="GO:0016758">
    <property type="term" value="F:hexosyltransferase activity"/>
    <property type="evidence" value="ECO:0007669"/>
    <property type="project" value="UniProtKB-ARBA"/>
</dbReference>
<evidence type="ECO:0000313" key="3">
    <source>
        <dbReference type="EMBL" id="SBT21897.1"/>
    </source>
</evidence>
<name>A0A1C3JUZ5_9GAMM</name>
<dbReference type="OrthoDB" id="9801954at2"/>
<accession>A0A1C3JUZ5</accession>
<gene>
    <name evidence="2" type="primary">kfoC_1</name>
    <name evidence="2" type="ORF">MGA5115_03103</name>
    <name evidence="3" type="ORF">MGA5116_02507</name>
</gene>
<proteinExistence type="predicted"/>
<dbReference type="PANTHER" id="PTHR22916:SF3">
    <property type="entry name" value="UDP-GLCNAC:BETAGAL BETA-1,3-N-ACETYLGLUCOSAMINYLTRANSFERASE-LIKE PROTEIN 1"/>
    <property type="match status" value="1"/>
</dbReference>
<evidence type="ECO:0000313" key="5">
    <source>
        <dbReference type="Proteomes" id="UP000092871"/>
    </source>
</evidence>
<evidence type="ECO:0000313" key="4">
    <source>
        <dbReference type="Proteomes" id="UP000092840"/>
    </source>
</evidence>
<reference evidence="2 5" key="1">
    <citation type="submission" date="2016-06" db="EMBL/GenBank/DDBJ databases">
        <authorList>
            <person name="Kjaerup R.B."/>
            <person name="Dalgaard T.S."/>
            <person name="Juul-Madsen H.R."/>
        </authorList>
    </citation>
    <scope>NUCLEOTIDE SEQUENCE [LARGE SCALE GENOMIC DNA]</scope>
    <source>
        <strain evidence="2 5">CECT 5115</strain>
    </source>
</reference>
<evidence type="ECO:0000259" key="1">
    <source>
        <dbReference type="Pfam" id="PF00535"/>
    </source>
</evidence>
<sequence length="580" mass="65551">MTDYIGHLDSFENGLVTGWAAIPADYDIRPEIKFYIDDSLVGSTIANRFRSDLKEASIGDGQYAFQFTLPSQFHDALQHTLKATVNDKQTLAGSPVSIQLPRLPHETPETYLASIDTLEGGHVFGWCINTNKPKQPVALELYIDDEHICSMIANVTRPDLKEFEGSDGQIGFSHAIPAKYFDAQEHCITLFISDDRDCSSNNEALCRQTILFERSKAISGHTTVDFDGMIQGWYVDYADIESPVKLDISVNNQKLTTITADQYRSDLGEFGNNSSHYSYQYLIPNHFFKGEKVNVDITLHDTNERLFSDTLVCKDFYPYSFLDQDIKLEAKHLQKRLSSSPLISILMPTYQSDLTYLKQAVRSVLNQSYSNWQLCIADDASNQLGLRKYLEKLMRKHKQIKVVFRSENGHISAASNSALALCEGEYTALLDHDDLLHPNALLHIAVSTCKNPTAGIIFSNEDKCDIKGNRYGPYFKKGFDHALLMKQNLISHLGVYRTELLNQIGGFRKGYEGSQDYDLALRVLSTIKHDQVIHIPEVLYHWRAVAGSTAINISEKNYAIDAFKKAKKEYLTNSNIKYSN</sequence>
<dbReference type="EMBL" id="FLRB01000013">
    <property type="protein sequence ID" value="SBT21897.1"/>
    <property type="molecule type" value="Genomic_DNA"/>
</dbReference>
<dbReference type="Proteomes" id="UP000092871">
    <property type="component" value="Unassembled WGS sequence"/>
</dbReference>
<reference evidence="3 4" key="2">
    <citation type="submission" date="2016-06" db="EMBL/GenBank/DDBJ databases">
        <authorList>
            <person name="Rodrigo-Torres L."/>
            <person name="Arahal D.R."/>
        </authorList>
    </citation>
    <scope>NUCLEOTIDE SEQUENCE [LARGE SCALE GENOMIC DNA]</scope>
    <source>
        <strain evidence="3 4">CECT 5116</strain>
    </source>
</reference>
<dbReference type="InterPro" id="IPR029044">
    <property type="entry name" value="Nucleotide-diphossugar_trans"/>
</dbReference>
<dbReference type="Gene3D" id="3.90.550.10">
    <property type="entry name" value="Spore Coat Polysaccharide Biosynthesis Protein SpsA, Chain A"/>
    <property type="match status" value="1"/>
</dbReference>
<dbReference type="InterPro" id="IPR001173">
    <property type="entry name" value="Glyco_trans_2-like"/>
</dbReference>
<feature type="domain" description="Glycosyltransferase 2-like" evidence="1">
    <location>
        <begin position="344"/>
        <end position="473"/>
    </location>
</feature>
<dbReference type="Proteomes" id="UP000092840">
    <property type="component" value="Unassembled WGS sequence"/>
</dbReference>
<dbReference type="SUPFAM" id="SSF53448">
    <property type="entry name" value="Nucleotide-diphospho-sugar transferases"/>
    <property type="match status" value="1"/>
</dbReference>
<dbReference type="EMBL" id="FLRA01000023">
    <property type="protein sequence ID" value="SBT18942.1"/>
    <property type="molecule type" value="Genomic_DNA"/>
</dbReference>
<dbReference type="CDD" id="cd04184">
    <property type="entry name" value="GT2_RfbC_Mx_like"/>
    <property type="match status" value="1"/>
</dbReference>